<organism evidence="10 11">
    <name type="scientific">Leucocoprinus birnbaumii</name>
    <dbReference type="NCBI Taxonomy" id="56174"/>
    <lineage>
        <taxon>Eukaryota</taxon>
        <taxon>Fungi</taxon>
        <taxon>Dikarya</taxon>
        <taxon>Basidiomycota</taxon>
        <taxon>Agaricomycotina</taxon>
        <taxon>Agaricomycetes</taxon>
        <taxon>Agaricomycetidae</taxon>
        <taxon>Agaricales</taxon>
        <taxon>Agaricineae</taxon>
        <taxon>Agaricaceae</taxon>
        <taxon>Leucocoprinus</taxon>
    </lineage>
</organism>
<accession>A0AAD5YT81</accession>
<feature type="compositionally biased region" description="Basic and acidic residues" evidence="8">
    <location>
        <begin position="335"/>
        <end position="350"/>
    </location>
</feature>
<dbReference type="AlphaFoldDB" id="A0AAD5YT81"/>
<feature type="coiled-coil region" evidence="7">
    <location>
        <begin position="185"/>
        <end position="245"/>
    </location>
</feature>
<dbReference type="EMBL" id="JANIEX010000766">
    <property type="protein sequence ID" value="KAJ3563371.1"/>
    <property type="molecule type" value="Genomic_DNA"/>
</dbReference>
<dbReference type="InterPro" id="IPR033757">
    <property type="entry name" value="WTAP"/>
</dbReference>
<dbReference type="Pfam" id="PF17098">
    <property type="entry name" value="Wtap"/>
    <property type="match status" value="1"/>
</dbReference>
<proteinExistence type="inferred from homology"/>
<dbReference type="GO" id="GO:0000381">
    <property type="term" value="P:regulation of alternative mRNA splicing, via spliceosome"/>
    <property type="evidence" value="ECO:0007669"/>
    <property type="project" value="InterPro"/>
</dbReference>
<feature type="compositionally biased region" description="Polar residues" evidence="8">
    <location>
        <begin position="452"/>
        <end position="464"/>
    </location>
</feature>
<dbReference type="GO" id="GO:0008380">
    <property type="term" value="P:RNA splicing"/>
    <property type="evidence" value="ECO:0007669"/>
    <property type="project" value="UniProtKB-KW"/>
</dbReference>
<comment type="caution">
    <text evidence="10">The sequence shown here is derived from an EMBL/GenBank/DDBJ whole genome shotgun (WGS) entry which is preliminary data.</text>
</comment>
<evidence type="ECO:0000256" key="5">
    <source>
        <dbReference type="ARBA" id="ARBA00023242"/>
    </source>
</evidence>
<dbReference type="PANTHER" id="PTHR46355">
    <property type="entry name" value="UPF0428 PROTEIN CXORF56"/>
    <property type="match status" value="1"/>
</dbReference>
<comment type="similarity">
    <text evidence="6">Belongs to the STEEP1 family.</text>
</comment>
<evidence type="ECO:0000256" key="3">
    <source>
        <dbReference type="ARBA" id="ARBA00022664"/>
    </source>
</evidence>
<feature type="compositionally biased region" description="Polar residues" evidence="8">
    <location>
        <begin position="276"/>
        <end position="288"/>
    </location>
</feature>
<evidence type="ECO:0000313" key="11">
    <source>
        <dbReference type="Proteomes" id="UP001213000"/>
    </source>
</evidence>
<reference evidence="10" key="1">
    <citation type="submission" date="2022-07" db="EMBL/GenBank/DDBJ databases">
        <title>Genome Sequence of Leucocoprinus birnbaumii.</title>
        <authorList>
            <person name="Buettner E."/>
        </authorList>
    </citation>
    <scope>NUCLEOTIDE SEQUENCE</scope>
    <source>
        <strain evidence="10">VT141</strain>
    </source>
</reference>
<feature type="compositionally biased region" description="Low complexity" evidence="8">
    <location>
        <begin position="320"/>
        <end position="331"/>
    </location>
</feature>
<gene>
    <name evidence="10" type="ORF">NP233_g8981</name>
</gene>
<dbReference type="InterPro" id="IPR057965">
    <property type="entry name" value="STEEP1_dom"/>
</dbReference>
<evidence type="ECO:0000256" key="7">
    <source>
        <dbReference type="SAM" id="Coils"/>
    </source>
</evidence>
<dbReference type="GO" id="GO:0005737">
    <property type="term" value="C:cytoplasm"/>
    <property type="evidence" value="ECO:0007669"/>
    <property type="project" value="GOC"/>
</dbReference>
<feature type="compositionally biased region" description="Gly residues" evidence="8">
    <location>
        <begin position="426"/>
        <end position="435"/>
    </location>
</feature>
<evidence type="ECO:0000259" key="9">
    <source>
        <dbReference type="Pfam" id="PF25809"/>
    </source>
</evidence>
<keyword evidence="3" id="KW-0507">mRNA processing</keyword>
<keyword evidence="7" id="KW-0175">Coiled coil</keyword>
<name>A0AAD5YT81_9AGAR</name>
<evidence type="ECO:0000256" key="2">
    <source>
        <dbReference type="ARBA" id="ARBA00010313"/>
    </source>
</evidence>
<feature type="domain" description="STEEP1" evidence="9">
    <location>
        <begin position="21"/>
        <end position="134"/>
    </location>
</feature>
<dbReference type="GO" id="GO:0006397">
    <property type="term" value="P:mRNA processing"/>
    <property type="evidence" value="ECO:0007669"/>
    <property type="project" value="UniProtKB-KW"/>
</dbReference>
<keyword evidence="11" id="KW-1185">Reference proteome</keyword>
<comment type="similarity">
    <text evidence="2">Belongs to the fl(2)d family.</text>
</comment>
<dbReference type="GO" id="GO:0090158">
    <property type="term" value="P:endoplasmic reticulum membrane organization"/>
    <property type="evidence" value="ECO:0007669"/>
    <property type="project" value="TreeGrafter"/>
</dbReference>
<feature type="region of interest" description="Disordered" evidence="8">
    <location>
        <begin position="257"/>
        <end position="474"/>
    </location>
</feature>
<feature type="compositionally biased region" description="Basic and acidic residues" evidence="8">
    <location>
        <begin position="361"/>
        <end position="419"/>
    </location>
</feature>
<evidence type="ECO:0000256" key="8">
    <source>
        <dbReference type="SAM" id="MobiDB-lite"/>
    </source>
</evidence>
<evidence type="ECO:0000256" key="1">
    <source>
        <dbReference type="ARBA" id="ARBA00004123"/>
    </source>
</evidence>
<sequence length="474" mass="51780">MPKVVSRSAVSSSTDAQPTASSTAALRVYYCICGEFILVIDKSLTSLPRRQTDNAIIIRAQDNDTGKARIFKLNATSSEHPILIERKTGHERQFRFSCPRCSLPIGYQTSPPPAKSAPYLYIMAGSLSQLQGQDEVSRLRTYLPSQPTPSSTAPLSLPPAVSSILLSQLSTVVPGSAASSSSTVVAALTQRARLLQEENDELYELLRFSETGKLKEEVRGLRKLVQRLQSALRQSHETINMLSRELDKSYESYLSVAQRAPSPRMSPQAYPPSPRASYTASASGNASHGSKLPPTGPRAQKRPRLSESNAHPFTGSTKPHNTSSHNHYSHNSVKRGADGHPKRGDKDNRGGSDPNKGSRSSKMDVDSERPAPSEPTRVREKEPDREFDNKDRGRERNKERERDRGPKDQDHSSRDRDRGPNTNSGRRGGNASGRTGGRRGDRPGGGAFHGAGTSSSNNSYNVNGDRTLAERMGL</sequence>
<evidence type="ECO:0000256" key="6">
    <source>
        <dbReference type="ARBA" id="ARBA00024205"/>
    </source>
</evidence>
<evidence type="ECO:0000256" key="4">
    <source>
        <dbReference type="ARBA" id="ARBA00023187"/>
    </source>
</evidence>
<evidence type="ECO:0000313" key="10">
    <source>
        <dbReference type="EMBL" id="KAJ3563371.1"/>
    </source>
</evidence>
<dbReference type="Proteomes" id="UP001213000">
    <property type="component" value="Unassembled WGS sequence"/>
</dbReference>
<feature type="compositionally biased region" description="Polar residues" evidence="8">
    <location>
        <begin position="306"/>
        <end position="319"/>
    </location>
</feature>
<dbReference type="Pfam" id="PF25809">
    <property type="entry name" value="STEEP1"/>
    <property type="match status" value="1"/>
</dbReference>
<dbReference type="InterPro" id="IPR029704">
    <property type="entry name" value="STEEP-like"/>
</dbReference>
<dbReference type="PANTHER" id="PTHR46355:SF1">
    <property type="entry name" value="STING ER EXIT PROTEIN"/>
    <property type="match status" value="1"/>
</dbReference>
<protein>
    <recommendedName>
        <fullName evidence="9">STEEP1 domain-containing protein</fullName>
    </recommendedName>
</protein>
<keyword evidence="5" id="KW-0539">Nucleus</keyword>
<dbReference type="GO" id="GO:0005634">
    <property type="term" value="C:nucleus"/>
    <property type="evidence" value="ECO:0007669"/>
    <property type="project" value="UniProtKB-SubCell"/>
</dbReference>
<comment type="subcellular location">
    <subcellularLocation>
        <location evidence="1">Nucleus</location>
    </subcellularLocation>
</comment>
<dbReference type="GO" id="GO:0016556">
    <property type="term" value="P:mRNA modification"/>
    <property type="evidence" value="ECO:0007669"/>
    <property type="project" value="InterPro"/>
</dbReference>
<keyword evidence="4" id="KW-0508">mRNA splicing</keyword>
<dbReference type="GO" id="GO:0006888">
    <property type="term" value="P:endoplasmic reticulum to Golgi vesicle-mediated transport"/>
    <property type="evidence" value="ECO:0007669"/>
    <property type="project" value="TreeGrafter"/>
</dbReference>